<dbReference type="Pfam" id="PF00083">
    <property type="entry name" value="Sugar_tr"/>
    <property type="match status" value="1"/>
</dbReference>
<feature type="transmembrane region" description="Helical" evidence="7">
    <location>
        <begin position="344"/>
        <end position="363"/>
    </location>
</feature>
<dbReference type="InterPro" id="IPR003663">
    <property type="entry name" value="Sugar/inositol_transpt"/>
</dbReference>
<feature type="transmembrane region" description="Helical" evidence="7">
    <location>
        <begin position="445"/>
        <end position="464"/>
    </location>
</feature>
<dbReference type="OMA" id="YYACWGV"/>
<keyword evidence="10" id="KW-1185">Reference proteome</keyword>
<feature type="transmembrane region" description="Helical" evidence="7">
    <location>
        <begin position="415"/>
        <end position="439"/>
    </location>
</feature>
<evidence type="ECO:0000313" key="10">
    <source>
        <dbReference type="Proteomes" id="UP000054771"/>
    </source>
</evidence>
<feature type="transmembrane region" description="Helical" evidence="7">
    <location>
        <begin position="73"/>
        <end position="92"/>
    </location>
</feature>
<keyword evidence="4 7" id="KW-0812">Transmembrane</keyword>
<feature type="transmembrane region" description="Helical" evidence="7">
    <location>
        <begin position="278"/>
        <end position="300"/>
    </location>
</feature>
<feature type="transmembrane region" description="Helical" evidence="7">
    <location>
        <begin position="156"/>
        <end position="179"/>
    </location>
</feature>
<feature type="transmembrane region" description="Helical" evidence="7">
    <location>
        <begin position="320"/>
        <end position="337"/>
    </location>
</feature>
<dbReference type="InterPro" id="IPR005828">
    <property type="entry name" value="MFS_sugar_transport-like"/>
</dbReference>
<gene>
    <name evidence="9" type="ORF">ASPCAL12095</name>
</gene>
<keyword evidence="6 7" id="KW-0472">Membrane</keyword>
<dbReference type="GO" id="GO:0005351">
    <property type="term" value="F:carbohydrate:proton symporter activity"/>
    <property type="evidence" value="ECO:0007669"/>
    <property type="project" value="TreeGrafter"/>
</dbReference>
<dbReference type="EMBL" id="CDMC01000012">
    <property type="protein sequence ID" value="CEL08951.1"/>
    <property type="molecule type" value="Genomic_DNA"/>
</dbReference>
<dbReference type="PANTHER" id="PTHR48022">
    <property type="entry name" value="PLASTIDIC GLUCOSE TRANSPORTER 4"/>
    <property type="match status" value="1"/>
</dbReference>
<dbReference type="SUPFAM" id="SSF103473">
    <property type="entry name" value="MFS general substrate transporter"/>
    <property type="match status" value="1"/>
</dbReference>
<name>A0A0U5GCL6_ASPCI</name>
<evidence type="ECO:0000256" key="1">
    <source>
        <dbReference type="ARBA" id="ARBA00004141"/>
    </source>
</evidence>
<reference evidence="10" key="1">
    <citation type="journal article" date="2016" name="Genome Announc.">
        <title>Draft genome sequences of fungus Aspergillus calidoustus.</title>
        <authorList>
            <person name="Horn F."/>
            <person name="Linde J."/>
            <person name="Mattern D.J."/>
            <person name="Walther G."/>
            <person name="Guthke R."/>
            <person name="Scherlach K."/>
            <person name="Martin K."/>
            <person name="Brakhage A.A."/>
            <person name="Petzke L."/>
            <person name="Valiante V."/>
        </authorList>
    </citation>
    <scope>NUCLEOTIDE SEQUENCE [LARGE SCALE GENOMIC DNA]</scope>
    <source>
        <strain evidence="10">SF006504</strain>
    </source>
</reference>
<dbReference type="PANTHER" id="PTHR48022:SF31">
    <property type="entry name" value="HEXOSE TRANSPORTER"/>
    <property type="match status" value="1"/>
</dbReference>
<comment type="subcellular location">
    <subcellularLocation>
        <location evidence="1">Membrane</location>
        <topology evidence="1">Multi-pass membrane protein</topology>
    </subcellularLocation>
</comment>
<evidence type="ECO:0000256" key="6">
    <source>
        <dbReference type="ARBA" id="ARBA00023136"/>
    </source>
</evidence>
<dbReference type="InterPro" id="IPR050360">
    <property type="entry name" value="MFS_Sugar_Transporters"/>
</dbReference>
<feature type="transmembrane region" description="Helical" evidence="7">
    <location>
        <begin position="21"/>
        <end position="43"/>
    </location>
</feature>
<dbReference type="AlphaFoldDB" id="A0A0U5GCL6"/>
<feature type="transmembrane region" description="Helical" evidence="7">
    <location>
        <begin position="185"/>
        <end position="208"/>
    </location>
</feature>
<dbReference type="PROSITE" id="PS50850">
    <property type="entry name" value="MFS"/>
    <property type="match status" value="1"/>
</dbReference>
<protein>
    <recommendedName>
        <fullName evidence="8">Major facilitator superfamily (MFS) profile domain-containing protein</fullName>
    </recommendedName>
</protein>
<dbReference type="InterPro" id="IPR020846">
    <property type="entry name" value="MFS_dom"/>
</dbReference>
<keyword evidence="3" id="KW-0813">Transport</keyword>
<organism evidence="9 10">
    <name type="scientific">Aspergillus calidoustus</name>
    <dbReference type="NCBI Taxonomy" id="454130"/>
    <lineage>
        <taxon>Eukaryota</taxon>
        <taxon>Fungi</taxon>
        <taxon>Dikarya</taxon>
        <taxon>Ascomycota</taxon>
        <taxon>Pezizomycotina</taxon>
        <taxon>Eurotiomycetes</taxon>
        <taxon>Eurotiomycetidae</taxon>
        <taxon>Eurotiales</taxon>
        <taxon>Aspergillaceae</taxon>
        <taxon>Aspergillus</taxon>
        <taxon>Aspergillus subgen. Nidulantes</taxon>
    </lineage>
</organism>
<sequence>MDSSTVPRTYPRHYVSKLVPSSAASITILLIAASVVDSVLLGYDSSLMGSLNVMPTYLGYFTLTTATKSLNTAISYVGGACAAVPAGFVTDWRGRRETIYWSCPITLIGAGIQSAAQNIGMFIAGRFILGFGMAFATTAAPTYVSETVPQKWRGLALGLYYSCWCVGTLIASGVCYRSQYIPSTWAWRLPSVLMVIWSILCAVVLLFVPESPRWLIAKDRGDEALEVLALVNANGDKSDPAVLLQYREISDTIAWEKGEGRQLTLREACTNPGNRKRLIITVAFSAMNMFSGNNVIAYYFGTMLAQAGITSATTQLEINVILNAFALTIAVLGSIFVDKVSRKGLCVWSLVGQIVAFYIFAGLSAKYGNSTDKSGIYATIAMLFIFIGAYAYGMTPLTVLWPPEVLSYRLRATGMGLYTLTSRLGGLFITMVFPFGLGAIGWKMWVINASVDILMVIFVIYYFVETGGLTLEEVDSRFDGEKHSSVPDLHDLQKVLEEESGKAIWLTEGVPVPVEESVAVNTVDGKGKVA</sequence>
<evidence type="ECO:0000256" key="7">
    <source>
        <dbReference type="SAM" id="Phobius"/>
    </source>
</evidence>
<keyword evidence="5 7" id="KW-1133">Transmembrane helix</keyword>
<dbReference type="Gene3D" id="1.20.1250.20">
    <property type="entry name" value="MFS general substrate transporter like domains"/>
    <property type="match status" value="1"/>
</dbReference>
<feature type="transmembrane region" description="Helical" evidence="7">
    <location>
        <begin position="99"/>
        <end position="116"/>
    </location>
</feature>
<accession>A0A0U5GCL6</accession>
<evidence type="ECO:0000256" key="5">
    <source>
        <dbReference type="ARBA" id="ARBA00022989"/>
    </source>
</evidence>
<feature type="domain" description="Major facilitator superfamily (MFS) profile" evidence="8">
    <location>
        <begin position="30"/>
        <end position="467"/>
    </location>
</feature>
<dbReference type="FunFam" id="1.20.1250.20:FF:000134">
    <property type="entry name" value="MFS sugar transporter protein"/>
    <property type="match status" value="1"/>
</dbReference>
<proteinExistence type="inferred from homology"/>
<dbReference type="GO" id="GO:0016020">
    <property type="term" value="C:membrane"/>
    <property type="evidence" value="ECO:0007669"/>
    <property type="project" value="UniProtKB-SubCell"/>
</dbReference>
<dbReference type="Proteomes" id="UP000054771">
    <property type="component" value="Unassembled WGS sequence"/>
</dbReference>
<feature type="transmembrane region" description="Helical" evidence="7">
    <location>
        <begin position="122"/>
        <end position="144"/>
    </location>
</feature>
<evidence type="ECO:0000256" key="2">
    <source>
        <dbReference type="ARBA" id="ARBA00010992"/>
    </source>
</evidence>
<comment type="similarity">
    <text evidence="2">Belongs to the major facilitator superfamily. Sugar transporter (TC 2.A.1.1) family.</text>
</comment>
<evidence type="ECO:0000256" key="3">
    <source>
        <dbReference type="ARBA" id="ARBA00022448"/>
    </source>
</evidence>
<evidence type="ECO:0000313" key="9">
    <source>
        <dbReference type="EMBL" id="CEL08951.1"/>
    </source>
</evidence>
<evidence type="ECO:0000256" key="4">
    <source>
        <dbReference type="ARBA" id="ARBA00022692"/>
    </source>
</evidence>
<dbReference type="OrthoDB" id="4540492at2759"/>
<evidence type="ECO:0000259" key="8">
    <source>
        <dbReference type="PROSITE" id="PS50850"/>
    </source>
</evidence>
<dbReference type="InterPro" id="IPR036259">
    <property type="entry name" value="MFS_trans_sf"/>
</dbReference>
<feature type="transmembrane region" description="Helical" evidence="7">
    <location>
        <begin position="375"/>
        <end position="394"/>
    </location>
</feature>
<dbReference type="PRINTS" id="PR00171">
    <property type="entry name" value="SUGRTRNSPORT"/>
</dbReference>